<dbReference type="EMBL" id="LXQA010061330">
    <property type="protein sequence ID" value="MCI06271.1"/>
    <property type="molecule type" value="Genomic_DNA"/>
</dbReference>
<dbReference type="InterPro" id="IPR005379">
    <property type="entry name" value="FDM1-5/IDN2_XH"/>
</dbReference>
<reference evidence="3 4" key="1">
    <citation type="journal article" date="2018" name="Front. Plant Sci.">
        <title>Red Clover (Trifolium pratense) and Zigzag Clover (T. medium) - A Picture of Genomic Similarities and Differences.</title>
        <authorList>
            <person name="Dluhosova J."/>
            <person name="Istvanek J."/>
            <person name="Nedelnik J."/>
            <person name="Repkova J."/>
        </authorList>
    </citation>
    <scope>NUCLEOTIDE SEQUENCE [LARGE SCALE GENOMIC DNA]</scope>
    <source>
        <strain evidence="4">cv. 10/8</strain>
        <tissue evidence="3">Leaf</tissue>
    </source>
</reference>
<feature type="non-terminal residue" evidence="3">
    <location>
        <position position="1"/>
    </location>
</feature>
<dbReference type="AlphaFoldDB" id="A0A392P2I9"/>
<proteinExistence type="predicted"/>
<dbReference type="PANTHER" id="PTHR21596">
    <property type="entry name" value="RIBONUCLEASE P SUBUNIT P38"/>
    <property type="match status" value="1"/>
</dbReference>
<dbReference type="InterPro" id="IPR045177">
    <property type="entry name" value="FDM1-5/IDN2"/>
</dbReference>
<feature type="domain" description="Factor of DNA methylation 1-5/IDN2" evidence="2">
    <location>
        <begin position="1"/>
        <end position="71"/>
    </location>
</feature>
<name>A0A392P2I9_9FABA</name>
<dbReference type="GO" id="GO:0080188">
    <property type="term" value="P:gene silencing by siRNA-directed DNA methylation"/>
    <property type="evidence" value="ECO:0007669"/>
    <property type="project" value="InterPro"/>
</dbReference>
<dbReference type="PANTHER" id="PTHR21596:SF77">
    <property type="entry name" value="XH_XS DOMAIN PROTEIN"/>
    <property type="match status" value="1"/>
</dbReference>
<organism evidence="3 4">
    <name type="scientific">Trifolium medium</name>
    <dbReference type="NCBI Taxonomy" id="97028"/>
    <lineage>
        <taxon>Eukaryota</taxon>
        <taxon>Viridiplantae</taxon>
        <taxon>Streptophyta</taxon>
        <taxon>Embryophyta</taxon>
        <taxon>Tracheophyta</taxon>
        <taxon>Spermatophyta</taxon>
        <taxon>Magnoliopsida</taxon>
        <taxon>eudicotyledons</taxon>
        <taxon>Gunneridae</taxon>
        <taxon>Pentapetalae</taxon>
        <taxon>rosids</taxon>
        <taxon>fabids</taxon>
        <taxon>Fabales</taxon>
        <taxon>Fabaceae</taxon>
        <taxon>Papilionoideae</taxon>
        <taxon>50 kb inversion clade</taxon>
        <taxon>NPAAA clade</taxon>
        <taxon>Hologalegina</taxon>
        <taxon>IRL clade</taxon>
        <taxon>Trifolieae</taxon>
        <taxon>Trifolium</taxon>
    </lineage>
</organism>
<evidence type="ECO:0000313" key="3">
    <source>
        <dbReference type="EMBL" id="MCI06271.1"/>
    </source>
</evidence>
<sequence>QVIDEEDEKLDGLKKSIGKAAYDAVVVALTELEEYNPAGRSPILELWNYKEKRRATLQEGIQFLVNNQSNERKGGKCKRGTDPEKGIDVDDGKKHKA</sequence>
<keyword evidence="4" id="KW-1185">Reference proteome</keyword>
<feature type="region of interest" description="Disordered" evidence="1">
    <location>
        <begin position="68"/>
        <end position="97"/>
    </location>
</feature>
<dbReference type="Pfam" id="PF03469">
    <property type="entry name" value="XH"/>
    <property type="match status" value="1"/>
</dbReference>
<comment type="caution">
    <text evidence="3">The sequence shown here is derived from an EMBL/GenBank/DDBJ whole genome shotgun (WGS) entry which is preliminary data.</text>
</comment>
<feature type="compositionally biased region" description="Basic and acidic residues" evidence="1">
    <location>
        <begin position="70"/>
        <end position="97"/>
    </location>
</feature>
<accession>A0A392P2I9</accession>
<evidence type="ECO:0000256" key="1">
    <source>
        <dbReference type="SAM" id="MobiDB-lite"/>
    </source>
</evidence>
<dbReference type="Proteomes" id="UP000265520">
    <property type="component" value="Unassembled WGS sequence"/>
</dbReference>
<evidence type="ECO:0000259" key="2">
    <source>
        <dbReference type="Pfam" id="PF03469"/>
    </source>
</evidence>
<protein>
    <submittedName>
        <fullName evidence="3">XH/XS domain protein</fullName>
    </submittedName>
</protein>
<evidence type="ECO:0000313" key="4">
    <source>
        <dbReference type="Proteomes" id="UP000265520"/>
    </source>
</evidence>